<dbReference type="EMBL" id="CAJVRL010000089">
    <property type="protein sequence ID" value="CAG8959127.1"/>
    <property type="molecule type" value="Genomic_DNA"/>
</dbReference>
<feature type="compositionally biased region" description="Polar residues" evidence="1">
    <location>
        <begin position="230"/>
        <end position="254"/>
    </location>
</feature>
<evidence type="ECO:0000313" key="2">
    <source>
        <dbReference type="EMBL" id="CAG8959127.1"/>
    </source>
</evidence>
<dbReference type="AlphaFoldDB" id="A0A9N9L8Y8"/>
<evidence type="ECO:0000313" key="3">
    <source>
        <dbReference type="Proteomes" id="UP000696280"/>
    </source>
</evidence>
<name>A0A9N9L8Y8_9HELO</name>
<organism evidence="2 3">
    <name type="scientific">Hymenoscyphus fraxineus</name>
    <dbReference type="NCBI Taxonomy" id="746836"/>
    <lineage>
        <taxon>Eukaryota</taxon>
        <taxon>Fungi</taxon>
        <taxon>Dikarya</taxon>
        <taxon>Ascomycota</taxon>
        <taxon>Pezizomycotina</taxon>
        <taxon>Leotiomycetes</taxon>
        <taxon>Helotiales</taxon>
        <taxon>Helotiaceae</taxon>
        <taxon>Hymenoscyphus</taxon>
    </lineage>
</organism>
<gene>
    <name evidence="2" type="ORF">HYFRA_00012990</name>
</gene>
<evidence type="ECO:0000256" key="1">
    <source>
        <dbReference type="SAM" id="MobiDB-lite"/>
    </source>
</evidence>
<sequence>MRVLHTAQLCLPSICQTRPRNESICPLVSLCWYGWGLVTVYNAYLMASRTQQKTTSHSKILGTKSEPLGSNQPSGLHHLFCSSIFQHLSCSYYQIFSGLIYIDPLELLLSIAGEAAFESPPLITRLNSAPLEEREIFSFESELSFFHTANGQVDTMPRTYPQFKAMQDSAVLEVCCAQQTDELHTESTESSIFTTDGSRHNVNDLRIFTISSAKHHWMTANFCRKGNQARGLSNTPHLSTATSPGNDGSETTNLEVPMHQIPV</sequence>
<proteinExistence type="predicted"/>
<dbReference type="Proteomes" id="UP000696280">
    <property type="component" value="Unassembled WGS sequence"/>
</dbReference>
<protein>
    <submittedName>
        <fullName evidence="2">Uncharacterized protein</fullName>
    </submittedName>
</protein>
<reference evidence="2" key="1">
    <citation type="submission" date="2021-07" db="EMBL/GenBank/DDBJ databases">
        <authorList>
            <person name="Durling M."/>
        </authorList>
    </citation>
    <scope>NUCLEOTIDE SEQUENCE</scope>
</reference>
<comment type="caution">
    <text evidence="2">The sequence shown here is derived from an EMBL/GenBank/DDBJ whole genome shotgun (WGS) entry which is preliminary data.</text>
</comment>
<accession>A0A9N9L8Y8</accession>
<feature type="region of interest" description="Disordered" evidence="1">
    <location>
        <begin position="228"/>
        <end position="263"/>
    </location>
</feature>
<keyword evidence="3" id="KW-1185">Reference proteome</keyword>